<evidence type="ECO:0000256" key="2">
    <source>
        <dbReference type="SAM" id="SignalP"/>
    </source>
</evidence>
<feature type="chain" id="PRO_5046406750" evidence="2">
    <location>
        <begin position="21"/>
        <end position="63"/>
    </location>
</feature>
<keyword evidence="2" id="KW-0732">Signal</keyword>
<evidence type="ECO:0000313" key="4">
    <source>
        <dbReference type="Proteomes" id="UP000309584"/>
    </source>
</evidence>
<evidence type="ECO:0000256" key="1">
    <source>
        <dbReference type="SAM" id="MobiDB-lite"/>
    </source>
</evidence>
<feature type="region of interest" description="Disordered" evidence="1">
    <location>
        <begin position="39"/>
        <end position="63"/>
    </location>
</feature>
<gene>
    <name evidence="3" type="ORF">CQA75_08070</name>
</gene>
<accession>A0ABY2THJ2</accession>
<dbReference type="Proteomes" id="UP000309584">
    <property type="component" value="Unassembled WGS sequence"/>
</dbReference>
<keyword evidence="4" id="KW-1185">Reference proteome</keyword>
<reference evidence="3 4" key="1">
    <citation type="submission" date="2018-05" db="EMBL/GenBank/DDBJ databases">
        <title>Novel Campyloabacter and Helicobacter Species and Strains.</title>
        <authorList>
            <person name="Mannion A.J."/>
            <person name="Shen Z."/>
            <person name="Fox J.G."/>
        </authorList>
    </citation>
    <scope>NUCLEOTIDE SEQUENCE [LARGE SCALE GENOMIC DNA]</scope>
    <source>
        <strain evidence="4">MIT10-5678</strain>
    </source>
</reference>
<feature type="signal peptide" evidence="2">
    <location>
        <begin position="1"/>
        <end position="20"/>
    </location>
</feature>
<dbReference type="EMBL" id="NXLY01000019">
    <property type="protein sequence ID" value="TKX33313.1"/>
    <property type="molecule type" value="Genomic_DNA"/>
</dbReference>
<evidence type="ECO:0000313" key="3">
    <source>
        <dbReference type="EMBL" id="TKX33313.1"/>
    </source>
</evidence>
<sequence length="63" mass="7503">MRLSKLSLIAASLLSNVFNAKTTYFNGLKELDFRNKPKVKKRNLKRKKKMNLKQKIRARKRKI</sequence>
<name>A0ABY2THJ2_9BACT</name>
<protein>
    <submittedName>
        <fullName evidence="3">Uncharacterized protein</fullName>
    </submittedName>
</protein>
<organism evidence="3 4">
    <name type="scientific">Campylobacter taeniopygiae</name>
    <dbReference type="NCBI Taxonomy" id="2510188"/>
    <lineage>
        <taxon>Bacteria</taxon>
        <taxon>Pseudomonadati</taxon>
        <taxon>Campylobacterota</taxon>
        <taxon>Epsilonproteobacteria</taxon>
        <taxon>Campylobacterales</taxon>
        <taxon>Campylobacteraceae</taxon>
        <taxon>Campylobacter</taxon>
    </lineage>
</organism>
<comment type="caution">
    <text evidence="3">The sequence shown here is derived from an EMBL/GenBank/DDBJ whole genome shotgun (WGS) entry which is preliminary data.</text>
</comment>
<proteinExistence type="predicted"/>
<dbReference type="RefSeq" id="WP_070282380.1">
    <property type="nucleotide sequence ID" value="NZ_NXLY01000019.1"/>
</dbReference>